<feature type="domain" description="UDP-glucose/GDP-mannose dehydrogenase C-terminal" evidence="4">
    <location>
        <begin position="312"/>
        <end position="410"/>
    </location>
</feature>
<keyword evidence="1 5" id="KW-0560">Oxidoreductase</keyword>
<evidence type="ECO:0000256" key="2">
    <source>
        <dbReference type="ARBA" id="ARBA00023027"/>
    </source>
</evidence>
<dbReference type="SUPFAM" id="SSF52413">
    <property type="entry name" value="UDP-glucose/GDP-mannose dehydrogenase C-terminal domain"/>
    <property type="match status" value="1"/>
</dbReference>
<dbReference type="InterPro" id="IPR001732">
    <property type="entry name" value="UDP-Glc/GDP-Man_DH_N"/>
</dbReference>
<dbReference type="Gene3D" id="3.40.50.720">
    <property type="entry name" value="NAD(P)-binding Rossmann-like Domain"/>
    <property type="match status" value="2"/>
</dbReference>
<proteinExistence type="inferred from homology"/>
<keyword evidence="6" id="KW-1185">Reference proteome</keyword>
<dbReference type="EC" id="1.1.1.336" evidence="5"/>
<keyword evidence="2" id="KW-0520">NAD</keyword>
<dbReference type="SMART" id="SM00984">
    <property type="entry name" value="UDPG_MGDP_dh_C"/>
    <property type="match status" value="1"/>
</dbReference>
<evidence type="ECO:0000313" key="5">
    <source>
        <dbReference type="EMBL" id="WNF32959.1"/>
    </source>
</evidence>
<dbReference type="InterPro" id="IPR036220">
    <property type="entry name" value="UDP-Glc/GDP-Man_DH_C_sf"/>
</dbReference>
<dbReference type="Gene3D" id="1.20.5.100">
    <property type="entry name" value="Cytochrome c1, transmembrane anchor, C-terminal"/>
    <property type="match status" value="1"/>
</dbReference>
<dbReference type="InterPro" id="IPR028359">
    <property type="entry name" value="UDP_ManNAc/GlcNAc_DH"/>
</dbReference>
<dbReference type="InterPro" id="IPR008927">
    <property type="entry name" value="6-PGluconate_DH-like_C_sf"/>
</dbReference>
<dbReference type="InterPro" id="IPR014026">
    <property type="entry name" value="UDP-Glc/GDP-Man_DH_dimer"/>
</dbReference>
<evidence type="ECO:0000256" key="3">
    <source>
        <dbReference type="PIRNR" id="PIRNR000124"/>
    </source>
</evidence>
<protein>
    <submittedName>
        <fullName evidence="5">UDP-N-acetyl-D-mannosamine dehydrogenase</fullName>
        <ecNumber evidence="5">1.1.1.336</ecNumber>
    </submittedName>
</protein>
<reference evidence="5 6" key="1">
    <citation type="submission" date="2023-09" db="EMBL/GenBank/DDBJ databases">
        <title>Different Types of Thermotolerant Ring-Cleaving Dioxygenases derived from Aeribacillus composti HB-1 applied for multiple aromatic hydrocarbons removal.</title>
        <authorList>
            <person name="Cao L."/>
            <person name="Li M."/>
            <person name="Ma T."/>
        </authorList>
    </citation>
    <scope>NUCLEOTIDE SEQUENCE [LARGE SCALE GENOMIC DNA]</scope>
    <source>
        <strain evidence="5 6">HB-1</strain>
    </source>
</reference>
<dbReference type="Proteomes" id="UP001303701">
    <property type="component" value="Chromosome"/>
</dbReference>
<gene>
    <name evidence="5" type="primary">wecC</name>
    <name evidence="5" type="ORF">RI196_17325</name>
</gene>
<dbReference type="SUPFAM" id="SSF51735">
    <property type="entry name" value="NAD(P)-binding Rossmann-fold domains"/>
    <property type="match status" value="1"/>
</dbReference>
<dbReference type="GeneID" id="301127759"/>
<dbReference type="Pfam" id="PF03721">
    <property type="entry name" value="UDPG_MGDP_dh_N"/>
    <property type="match status" value="1"/>
</dbReference>
<name>A0ABY9W9Z6_9BACI</name>
<dbReference type="Pfam" id="PF00984">
    <property type="entry name" value="UDPG_MGDP_dh"/>
    <property type="match status" value="1"/>
</dbReference>
<dbReference type="PANTHER" id="PTHR43491:SF1">
    <property type="entry name" value="UDP-N-ACETYL-D-MANNOSAMINE DEHYDROGENASE"/>
    <property type="match status" value="1"/>
</dbReference>
<dbReference type="PANTHER" id="PTHR43491">
    <property type="entry name" value="UDP-N-ACETYL-D-MANNOSAMINE DEHYDROGENASE"/>
    <property type="match status" value="1"/>
</dbReference>
<dbReference type="InterPro" id="IPR036291">
    <property type="entry name" value="NAD(P)-bd_dom_sf"/>
</dbReference>
<dbReference type="EMBL" id="CP134501">
    <property type="protein sequence ID" value="WNF32959.1"/>
    <property type="molecule type" value="Genomic_DNA"/>
</dbReference>
<accession>A0ABY9W9Z6</accession>
<dbReference type="GO" id="GO:0089714">
    <property type="term" value="F:UDP-N-acetyl-D-mannosamine dehydrogenase activity"/>
    <property type="evidence" value="ECO:0007669"/>
    <property type="project" value="UniProtKB-EC"/>
</dbReference>
<dbReference type="RefSeq" id="WP_311066641.1">
    <property type="nucleotide sequence ID" value="NZ_CP134501.1"/>
</dbReference>
<sequence length="420" mass="46712">MKKVCVIGLGYIGLPTATVLAHNGFEVHGVDINEKAVELINNGQVHIYEPDLDIMVKKAVESGNLKASVVPEKADVFIIAVPTPFKENHKPDLTYVEQATRSISPYLEPGNIVILESTSPVGTTEKVAEWILEERADLSIDENHEKRIFVSHCPERVLPGKILKELIENDRIIGGINEESTKRTVEFYKNFVKGKILETNARTAELSKLTENAFRDVNIAFANELSMICDELNINVWELINLANHHPRVNILQPGPGVGGHCIAVDPWFIVDAAPETAKLLRTARMVNDSKPYFIIEKIKEATKNLQNPTIACLGLAFKANVDDLRESPAVKIVKELSAIYDQTIYVAEPHIEDIPKDLLELNVQLVKTEDAIEKADVVVLLVDHDCFKIIEKKALSNKIVIDTRGVLPITSNIEVSMTI</sequence>
<dbReference type="NCBIfam" id="NF008286">
    <property type="entry name" value="PRK11064.1"/>
    <property type="match status" value="1"/>
</dbReference>
<evidence type="ECO:0000313" key="6">
    <source>
        <dbReference type="Proteomes" id="UP001303701"/>
    </source>
</evidence>
<dbReference type="NCBIfam" id="TIGR03026">
    <property type="entry name" value="NDP-sugDHase"/>
    <property type="match status" value="1"/>
</dbReference>
<comment type="similarity">
    <text evidence="3">Belongs to the UDP-glucose/GDP-mannose dehydrogenase family.</text>
</comment>
<dbReference type="PIRSF" id="PIRSF000124">
    <property type="entry name" value="UDPglc_GDPman_dh"/>
    <property type="match status" value="1"/>
</dbReference>
<dbReference type="InterPro" id="IPR017476">
    <property type="entry name" value="UDP-Glc/GDP-Man"/>
</dbReference>
<evidence type="ECO:0000256" key="1">
    <source>
        <dbReference type="ARBA" id="ARBA00023002"/>
    </source>
</evidence>
<dbReference type="SUPFAM" id="SSF48179">
    <property type="entry name" value="6-phosphogluconate dehydrogenase C-terminal domain-like"/>
    <property type="match status" value="1"/>
</dbReference>
<dbReference type="Pfam" id="PF03720">
    <property type="entry name" value="UDPG_MGDP_dh_C"/>
    <property type="match status" value="1"/>
</dbReference>
<organism evidence="5 6">
    <name type="scientific">Aeribacillus composti</name>
    <dbReference type="NCBI Taxonomy" id="1868734"/>
    <lineage>
        <taxon>Bacteria</taxon>
        <taxon>Bacillati</taxon>
        <taxon>Bacillota</taxon>
        <taxon>Bacilli</taxon>
        <taxon>Bacillales</taxon>
        <taxon>Bacillaceae</taxon>
        <taxon>Aeribacillus</taxon>
    </lineage>
</organism>
<dbReference type="InterPro" id="IPR014027">
    <property type="entry name" value="UDP-Glc/GDP-Man_DH_C"/>
</dbReference>
<evidence type="ECO:0000259" key="4">
    <source>
        <dbReference type="SMART" id="SM00984"/>
    </source>
</evidence>
<dbReference type="PIRSF" id="PIRSF500136">
    <property type="entry name" value="UDP_ManNAc_DH"/>
    <property type="match status" value="1"/>
</dbReference>